<evidence type="ECO:0000313" key="2">
    <source>
        <dbReference type="Proteomes" id="UP001642484"/>
    </source>
</evidence>
<sequence length="145" mass="15992">ATPSLSWWWTPVAPNRWPIALWRVVMWPSSCSEEFLVLLDPAVRLDAPLAPLPGEVAAAGRLWTRPALVEEDYIESLGRRQHPTFRAAGSLLAADVVRGGLLRTEAVLDALADEQVMKIDWNRLAAEDASLFADPVALHYALAAR</sequence>
<dbReference type="EMBL" id="CAXAMN010010539">
    <property type="protein sequence ID" value="CAK9031996.1"/>
    <property type="molecule type" value="Genomic_DNA"/>
</dbReference>
<feature type="non-terminal residue" evidence="1">
    <location>
        <position position="1"/>
    </location>
</feature>
<accession>A0ABP0KYK8</accession>
<feature type="non-terminal residue" evidence="1">
    <location>
        <position position="145"/>
    </location>
</feature>
<protein>
    <submittedName>
        <fullName evidence="1">Uncharacterized protein</fullName>
    </submittedName>
</protein>
<gene>
    <name evidence="1" type="ORF">CCMP2556_LOCUS18504</name>
</gene>
<name>A0ABP0KYK8_9DINO</name>
<keyword evidence="2" id="KW-1185">Reference proteome</keyword>
<evidence type="ECO:0000313" key="1">
    <source>
        <dbReference type="EMBL" id="CAK9031996.1"/>
    </source>
</evidence>
<reference evidence="1 2" key="1">
    <citation type="submission" date="2024-02" db="EMBL/GenBank/DDBJ databases">
        <authorList>
            <person name="Chen Y."/>
            <person name="Shah S."/>
            <person name="Dougan E. K."/>
            <person name="Thang M."/>
            <person name="Chan C."/>
        </authorList>
    </citation>
    <scope>NUCLEOTIDE SEQUENCE [LARGE SCALE GENOMIC DNA]</scope>
</reference>
<dbReference type="Proteomes" id="UP001642484">
    <property type="component" value="Unassembled WGS sequence"/>
</dbReference>
<organism evidence="1 2">
    <name type="scientific">Durusdinium trenchii</name>
    <dbReference type="NCBI Taxonomy" id="1381693"/>
    <lineage>
        <taxon>Eukaryota</taxon>
        <taxon>Sar</taxon>
        <taxon>Alveolata</taxon>
        <taxon>Dinophyceae</taxon>
        <taxon>Suessiales</taxon>
        <taxon>Symbiodiniaceae</taxon>
        <taxon>Durusdinium</taxon>
    </lineage>
</organism>
<proteinExistence type="predicted"/>
<comment type="caution">
    <text evidence="1">The sequence shown here is derived from an EMBL/GenBank/DDBJ whole genome shotgun (WGS) entry which is preliminary data.</text>
</comment>